<keyword evidence="4" id="KW-1185">Reference proteome</keyword>
<dbReference type="RefSeq" id="WP_132026538.1">
    <property type="nucleotide sequence ID" value="NZ_CP068564.1"/>
</dbReference>
<dbReference type="InterPro" id="IPR036388">
    <property type="entry name" value="WH-like_DNA-bd_sf"/>
</dbReference>
<proteinExistence type="inferred from homology"/>
<dbReference type="InterPro" id="IPR003029">
    <property type="entry name" value="S1_domain"/>
</dbReference>
<dbReference type="InterPro" id="IPR012340">
    <property type="entry name" value="NA-bd_OB-fold"/>
</dbReference>
<dbReference type="InterPro" id="IPR039566">
    <property type="entry name" value="CvfB_S1_st"/>
</dbReference>
<evidence type="ECO:0000259" key="2">
    <source>
        <dbReference type="PROSITE" id="PS50126"/>
    </source>
</evidence>
<dbReference type="PANTHER" id="PTHR37296:SF1">
    <property type="entry name" value="CONSERVED VIRULENCE FACTOR B"/>
    <property type="match status" value="1"/>
</dbReference>
<organism evidence="3 4">
    <name type="scientific">Keratinibaculum paraultunense</name>
    <dbReference type="NCBI Taxonomy" id="1278232"/>
    <lineage>
        <taxon>Bacteria</taxon>
        <taxon>Bacillati</taxon>
        <taxon>Bacillota</taxon>
        <taxon>Tissierellia</taxon>
        <taxon>Tissierellales</taxon>
        <taxon>Tepidimicrobiaceae</taxon>
        <taxon>Keratinibaculum</taxon>
    </lineage>
</organism>
<dbReference type="InterPro" id="IPR036390">
    <property type="entry name" value="WH_DNA-bd_sf"/>
</dbReference>
<dbReference type="Pfam" id="PF17783">
    <property type="entry name" value="WHD_CvfB"/>
    <property type="match status" value="1"/>
</dbReference>
<dbReference type="PANTHER" id="PTHR37296">
    <property type="entry name" value="CONSERVED VIRULENCE FACTOR B"/>
    <property type="match status" value="1"/>
</dbReference>
<accession>A0A4R3KXZ9</accession>
<dbReference type="SUPFAM" id="SSF50249">
    <property type="entry name" value="Nucleic acid-binding proteins"/>
    <property type="match status" value="1"/>
</dbReference>
<dbReference type="InterPro" id="IPR040764">
    <property type="entry name" value="CvfB_WH"/>
</dbReference>
<reference evidence="3 4" key="1">
    <citation type="submission" date="2019-03" db="EMBL/GenBank/DDBJ databases">
        <title>Genomic Encyclopedia of Type Strains, Phase IV (KMG-IV): sequencing the most valuable type-strain genomes for metagenomic binning, comparative biology and taxonomic classification.</title>
        <authorList>
            <person name="Goeker M."/>
        </authorList>
    </citation>
    <scope>NUCLEOTIDE SEQUENCE [LARGE SCALE GENOMIC DNA]</scope>
    <source>
        <strain evidence="3 4">DSM 26752</strain>
    </source>
</reference>
<gene>
    <name evidence="3" type="ORF">EDD65_103151</name>
</gene>
<evidence type="ECO:0000313" key="3">
    <source>
        <dbReference type="EMBL" id="TCS90840.1"/>
    </source>
</evidence>
<dbReference type="PROSITE" id="PS50126">
    <property type="entry name" value="S1"/>
    <property type="match status" value="1"/>
</dbReference>
<dbReference type="Pfam" id="PF13509">
    <property type="entry name" value="S1_2"/>
    <property type="match status" value="2"/>
</dbReference>
<dbReference type="Proteomes" id="UP000294567">
    <property type="component" value="Unassembled WGS sequence"/>
</dbReference>
<dbReference type="EMBL" id="SMAE01000003">
    <property type="protein sequence ID" value="TCS90840.1"/>
    <property type="molecule type" value="Genomic_DNA"/>
</dbReference>
<dbReference type="GO" id="GO:0003676">
    <property type="term" value="F:nucleic acid binding"/>
    <property type="evidence" value="ECO:0007669"/>
    <property type="project" value="InterPro"/>
</dbReference>
<feature type="domain" description="S1 motif" evidence="2">
    <location>
        <begin position="148"/>
        <end position="209"/>
    </location>
</feature>
<dbReference type="AlphaFoldDB" id="A0A4R3KXZ9"/>
<dbReference type="InterPro" id="IPR014464">
    <property type="entry name" value="CvfB_fam"/>
</dbReference>
<evidence type="ECO:0000256" key="1">
    <source>
        <dbReference type="PIRNR" id="PIRNR012524"/>
    </source>
</evidence>
<dbReference type="OrthoDB" id="9801597at2"/>
<protein>
    <recommendedName>
        <fullName evidence="2">S1 motif domain-containing protein</fullName>
    </recommendedName>
</protein>
<comment type="caution">
    <text evidence="3">The sequence shown here is derived from an EMBL/GenBank/DDBJ whole genome shotgun (WGS) entry which is preliminary data.</text>
</comment>
<dbReference type="Gene3D" id="1.10.10.10">
    <property type="entry name" value="Winged helix-like DNA-binding domain superfamily/Winged helix DNA-binding domain"/>
    <property type="match status" value="1"/>
</dbReference>
<dbReference type="Pfam" id="PF00575">
    <property type="entry name" value="S1"/>
    <property type="match status" value="1"/>
</dbReference>
<dbReference type="PIRSF" id="PIRSF012524">
    <property type="entry name" value="YitL_S1"/>
    <property type="match status" value="1"/>
</dbReference>
<comment type="similarity">
    <text evidence="1">Belongs to the CvfB family.</text>
</comment>
<evidence type="ECO:0000313" key="4">
    <source>
        <dbReference type="Proteomes" id="UP000294567"/>
    </source>
</evidence>
<dbReference type="Gene3D" id="2.40.50.140">
    <property type="entry name" value="Nucleic acid-binding proteins"/>
    <property type="match status" value="3"/>
</dbReference>
<dbReference type="SMART" id="SM00316">
    <property type="entry name" value="S1"/>
    <property type="match status" value="2"/>
</dbReference>
<name>A0A4R3KXZ9_9FIRM</name>
<sequence length="279" mass="31785">MIELGKMQTLEVKNITSVGVFLNTKDSQKKDKDVLLPKKEVPEGTKVGDEIEVFIYRDFKERIIATTRRPKVILGEVGLLEVVDITSIGAFLDWGLEKDLFLPFKEQTTKLEKGRKYPIGLYIDKSNRLCGTMKIRDFLSSDSPYKENDWVKGVIYSINDKFGAFVAVDNKYEGLIPKKELIGVYAIGDIVDVRVTNVKDDGKLDLSLRDKFYIEIEEDAEIILNKAMEKGGILYLNDYSSPKEIRKELNMSKSAFKRALGRLLKEEKVEFIKGGIKVK</sequence>
<dbReference type="SUPFAM" id="SSF46785">
    <property type="entry name" value="Winged helix' DNA-binding domain"/>
    <property type="match status" value="1"/>
</dbReference>